<reference evidence="10" key="2">
    <citation type="journal article" date="2021" name="Virus Evol.">
        <title>Viromics of extant insect orders unveil the evolution of the flavi-like superfamily.</title>
        <authorList>
            <person name="Sofia P."/>
            <person name="Simon K."/>
            <person name="Florian Z."/>
            <person name="Alexander D."/>
            <person name="Malte P."/>
            <person name="Shanlin L."/>
            <person name="Xin Z."/>
            <person name="Christian D."/>
            <person name="Bernhard M."/>
            <person name="Sandra J."/>
        </authorList>
    </citation>
    <scope>NUCLEOTIDE SEQUENCE</scope>
    <source>
        <strain evidence="10">OKIAV361</strain>
    </source>
</reference>
<dbReference type="InterPro" id="IPR001205">
    <property type="entry name" value="RNA-dir_pol_C"/>
</dbReference>
<organism evidence="10">
    <name type="scientific">Orthopteran flavi-related virus</name>
    <dbReference type="NCBI Taxonomy" id="2822566"/>
    <lineage>
        <taxon>Viruses</taxon>
        <taxon>Riboviria</taxon>
        <taxon>Orthornavirae</taxon>
        <taxon>Kitrinoviricota</taxon>
        <taxon>Flasuviricetes</taxon>
        <taxon>Amarillovirales</taxon>
        <taxon>Flaviviridae</taxon>
    </lineage>
</organism>
<dbReference type="Gene3D" id="3.40.50.150">
    <property type="entry name" value="Vaccinia Virus protein VP39"/>
    <property type="match status" value="1"/>
</dbReference>
<sequence>MLEKFKRCWPFGGKSEFKQHSADQILNVLMKVKDTCFGFFTKMMASNSVLALVDLKGALGGGILALIYKNMERYLTKTVAFVIMSIAAGILHYFTNTATVVGAVVTAIVTYFLKEWVCDINTPEHIKRLTPNDNSPFLRMLTGTVLGAGISVGFKMLQGSGRASIIPASSIYTNLTPVQSVVNGGQLGLGCIAIKNLYHLIIKSNSVGEGFVLAASTLTTMYNMNWLGFLTTGISLAALLGLRGMYFHMRKEYAKEQKGQAALQEWNESADRFDQLAMWALSTTSVIANPASFLSILCGGLYGMQKQGKSAKTAFVDAFQRYAGVNFFLVLVEKAVDFVRSVDVQQNSASDILTCVASLISMLSSAVYITNTNKIAEFTANGADFIVKAYNSVSKFLVHAFNVIKDFIAKMIKTIGHWFGLGAKEAIIGRKDDKLGQRTQEDVLPMVFFNSEVATDMMNLYKRSGGLSLWESAFYFSLVPGSTNSWGDIHNLKLFKRVMGSTNNNAANIIEFVVPLNLKTFCVCTNQIANRVETLMGVGEYNDNVFKVVHHMGVDITIEYSTAFTSSRMHNIFVLTSYKQQVAVSLYGIARGDETLFYLMGFGINEKHMGQVLDIMAKFCFTLGNTQRKILNDVPEVLKNELGLKKLKAGYGTYLKNKAFDYAFKLNSKMGQKTFKKAWESLHVNRPACINEQWWKYHCFEISKNYYNSVPMASISDKLYYYNSDERIPRGLSEEYYKLPDECDDFDWINLNMQVNDKENSLIFYSSSGLEQRVNFGGSIDDIKMQLLLVSYNVGVGIFVKTKTGFSVSPYGLDCHCAFKYDMCTNELFYKACETHLQDQQYRIKIGPHVPKVGRIELSDDDLLPYYNAIVQLIADGSKKSHISTAVKKMKSFDITQITKDSVNWMKSVYGSPSEDVKENSNNFFSDIWGSFASQIWKDGRDERSLYEEVVDSASQAYISDTANFDTLHPADIEEEESNRRPVLETKCDYPSSLLGFGRAVIGRGDGWNWHKAEQVPYVNPDKTMKLYGELNKKGQNISKATWERIAHNERYILPKRISKTDDVVHLHASRAFFKAQLLHEADPTFFDDAVVILDPACGYGGFEQYFGNVYFEKPKYIFINSLNVAQHRIPDIGRMQVKGSNVHIVNLFDVMESDNNNVRYESCRERTRKQIEQAVGPRAVDMIIYDIGEFRNNSDKQRRFWEAEGYSCDSLIVGMEKLLENLREGGKMLMKFTGHFAGGHIILNRILKHFTRFKAHKVATQGYFSTEFYIYASGYHINPSNNVVKINNFYNWIGRHIYEGLNRAESYILRPYDFDVRTRNDWVFPRDSQMVYATIPYENYPPGYQYKFKGKYWDINEQWQPNWNPRLNQFFKYMHKNKKLRFIKVAKQKAEHLTMLGHFRVNEKSAKIKNTYNALISDMVYNVFGIDAATSTYGHTQSTREFREQSFKKRLDVNPGELNPMVMQELADVLPLMVSEYGQGLKRKCNLLGKEKVLSLMNKQGATGIFSKFVNLEDFIAKVPDWYEVCLEYCVKKWKIGEATHGHFSIMHKNEPKARKDAKDGRLQYDCGSITRSELIENSHLPHRYIQYADEITRIAHYIVLGDLIDRAGVNKVYKGTINGTPPFTQGNILRACWDLNTPKDQRVFDFGENKHGELYIEDVDGYFADSKRLAAGICLDFSGWDGTVTSAERYLEYKFISQFYPEALHSTIKHMLAEMSFGICLDHDGNVWLRSGQRGSGEITTSFGNTLLVGANIYRAVSKILAIPIETVLQTVAKIYYKVSNKIKILEVTRIPQFSDGDDTVIISNDRICKNLQDHLSEVVAEANKLLRSGQESGSKLVTDFKQLEFCSHTYEPIVIGPMANQLSCSEYKQIQLAKAGLFKLKYLPCKPTADILSRFRLTLKFSTQQWKDDDGVKDGCIDITRSKILSYMLLYPHFRTIRYSCLSLLSVIGDGPSTMTKFISRYRYEMTGVDFTTSMGALKSVFGVDTLNDIGLRQYIAENKQHRYIRYNALLGGHNVPSDITSLTRALCKWVLINKVKDFTPILFDHKFMKLFGFAYAHFYGTSNTLVKSLKKRGPVSQNFIHVWENYVKLSKQDRLN</sequence>
<evidence type="ECO:0000313" key="10">
    <source>
        <dbReference type="EMBL" id="QTJ63573.1"/>
    </source>
</evidence>
<dbReference type="InterPro" id="IPR043502">
    <property type="entry name" value="DNA/RNA_pol_sf"/>
</dbReference>
<dbReference type="Pfam" id="PF00680">
    <property type="entry name" value="RdRP_1"/>
    <property type="match status" value="1"/>
</dbReference>
<protein>
    <submittedName>
        <fullName evidence="10">Polyprotein</fullName>
    </submittedName>
</protein>
<feature type="transmembrane region" description="Helical" evidence="8">
    <location>
        <begin position="137"/>
        <end position="157"/>
    </location>
</feature>
<dbReference type="GO" id="GO:0003723">
    <property type="term" value="F:RNA binding"/>
    <property type="evidence" value="ECO:0007669"/>
    <property type="project" value="InterPro"/>
</dbReference>
<accession>A0A8A6RH10</accession>
<evidence type="ECO:0000256" key="6">
    <source>
        <dbReference type="ARBA" id="ARBA00023136"/>
    </source>
</evidence>
<evidence type="ECO:0000256" key="2">
    <source>
        <dbReference type="ARBA" id="ARBA00022679"/>
    </source>
</evidence>
<keyword evidence="6 8" id="KW-0472">Membrane</keyword>
<keyword evidence="4" id="KW-0547">Nucleotide-binding</keyword>
<evidence type="ECO:0000256" key="3">
    <source>
        <dbReference type="ARBA" id="ARBA00022695"/>
    </source>
</evidence>
<dbReference type="GO" id="GO:0003724">
    <property type="term" value="F:RNA helicase activity"/>
    <property type="evidence" value="ECO:0007669"/>
    <property type="project" value="UniProtKB-EC"/>
</dbReference>
<keyword evidence="4" id="KW-0378">Hydrolase</keyword>
<evidence type="ECO:0000256" key="7">
    <source>
        <dbReference type="ARBA" id="ARBA00047984"/>
    </source>
</evidence>
<dbReference type="SUPFAM" id="SSF56672">
    <property type="entry name" value="DNA/RNA polymerases"/>
    <property type="match status" value="1"/>
</dbReference>
<evidence type="ECO:0000256" key="1">
    <source>
        <dbReference type="ARBA" id="ARBA00022484"/>
    </source>
</evidence>
<dbReference type="PROSITE" id="PS50507">
    <property type="entry name" value="RDRP_SSRNA_POS"/>
    <property type="match status" value="1"/>
</dbReference>
<evidence type="ECO:0000256" key="4">
    <source>
        <dbReference type="ARBA" id="ARBA00022806"/>
    </source>
</evidence>
<feature type="transmembrane region" description="Helical" evidence="8">
    <location>
        <begin position="100"/>
        <end position="117"/>
    </location>
</feature>
<dbReference type="GO" id="GO:0039694">
    <property type="term" value="P:viral RNA genome replication"/>
    <property type="evidence" value="ECO:0007669"/>
    <property type="project" value="InterPro"/>
</dbReference>
<evidence type="ECO:0000256" key="8">
    <source>
        <dbReference type="SAM" id="Phobius"/>
    </source>
</evidence>
<comment type="catalytic activity">
    <reaction evidence="7">
        <text>ATP + H2O = ADP + phosphate + H(+)</text>
        <dbReference type="Rhea" id="RHEA:13065"/>
        <dbReference type="ChEBI" id="CHEBI:15377"/>
        <dbReference type="ChEBI" id="CHEBI:15378"/>
        <dbReference type="ChEBI" id="CHEBI:30616"/>
        <dbReference type="ChEBI" id="CHEBI:43474"/>
        <dbReference type="ChEBI" id="CHEBI:456216"/>
        <dbReference type="EC" id="3.6.4.13"/>
    </reaction>
</comment>
<feature type="transmembrane region" description="Helical" evidence="8">
    <location>
        <begin position="49"/>
        <end position="67"/>
    </location>
</feature>
<evidence type="ECO:0000256" key="5">
    <source>
        <dbReference type="ARBA" id="ARBA00022953"/>
    </source>
</evidence>
<evidence type="ECO:0000259" key="9">
    <source>
        <dbReference type="PROSITE" id="PS50507"/>
    </source>
</evidence>
<dbReference type="GO" id="GO:0006351">
    <property type="term" value="P:DNA-templated transcription"/>
    <property type="evidence" value="ECO:0007669"/>
    <property type="project" value="InterPro"/>
</dbReference>
<keyword evidence="8" id="KW-0812">Transmembrane</keyword>
<keyword evidence="4" id="KW-0067">ATP-binding</keyword>
<feature type="domain" description="RdRp catalytic" evidence="9">
    <location>
        <begin position="1672"/>
        <end position="1814"/>
    </location>
</feature>
<keyword evidence="1" id="KW-0696">RNA-directed RNA polymerase</keyword>
<dbReference type="GO" id="GO:0003968">
    <property type="term" value="F:RNA-directed RNA polymerase activity"/>
    <property type="evidence" value="ECO:0007669"/>
    <property type="project" value="UniProtKB-KW"/>
</dbReference>
<keyword evidence="4" id="KW-0347">Helicase</keyword>
<keyword evidence="5" id="KW-0693">Viral RNA replication</keyword>
<keyword evidence="3" id="KW-0548">Nucleotidyltransferase</keyword>
<keyword evidence="8" id="KW-1133">Transmembrane helix</keyword>
<feature type="transmembrane region" description="Helical" evidence="8">
    <location>
        <begin position="226"/>
        <end position="246"/>
    </location>
</feature>
<dbReference type="InterPro" id="IPR029063">
    <property type="entry name" value="SAM-dependent_MTases_sf"/>
</dbReference>
<dbReference type="InterPro" id="IPR007094">
    <property type="entry name" value="RNA-dir_pol_PSvirus"/>
</dbReference>
<name>A0A8A6RH10_9FLAV</name>
<proteinExistence type="predicted"/>
<reference evidence="10" key="1">
    <citation type="submission" date="2020-11" db="EMBL/GenBank/DDBJ databases">
        <authorList>
            <person name="Paraskevopoulou S."/>
            <person name="Kaefer S."/>
            <person name="Zirkel F."/>
            <person name="Donath A."/>
            <person name="Petersen M."/>
            <person name="Liu S."/>
            <person name="Zhou X."/>
            <person name="Drosten C."/>
            <person name="Misof B."/>
            <person name="Junglen S."/>
        </authorList>
    </citation>
    <scope>NUCLEOTIDE SEQUENCE</scope>
    <source>
        <strain evidence="10">OKIAV361</strain>
    </source>
</reference>
<keyword evidence="2" id="KW-0808">Transferase</keyword>
<dbReference type="EMBL" id="MW208765">
    <property type="protein sequence ID" value="QTJ63573.1"/>
    <property type="molecule type" value="Genomic_RNA"/>
</dbReference>